<reference evidence="2" key="2">
    <citation type="submission" date="2023-06" db="EMBL/GenBank/DDBJ databases">
        <authorList>
            <consortium name="Lawrence Berkeley National Laboratory"/>
            <person name="Haridas S."/>
            <person name="Hensen N."/>
            <person name="Bonometti L."/>
            <person name="Westerberg I."/>
            <person name="Brannstrom I.O."/>
            <person name="Guillou S."/>
            <person name="Cros-Aarteil S."/>
            <person name="Calhoun S."/>
            <person name="Kuo A."/>
            <person name="Mondo S."/>
            <person name="Pangilinan J."/>
            <person name="Riley R."/>
            <person name="Labutti K."/>
            <person name="Andreopoulos B."/>
            <person name="Lipzen A."/>
            <person name="Chen C."/>
            <person name="Yanf M."/>
            <person name="Daum C."/>
            <person name="Ng V."/>
            <person name="Clum A."/>
            <person name="Steindorff A."/>
            <person name="Ohm R."/>
            <person name="Martin F."/>
            <person name="Silar P."/>
            <person name="Natvig D."/>
            <person name="Lalanne C."/>
            <person name="Gautier V."/>
            <person name="Ament-Velasquez S.L."/>
            <person name="Kruys A."/>
            <person name="Hutchinson M.I."/>
            <person name="Powell A.J."/>
            <person name="Barry K."/>
            <person name="Miller A.N."/>
            <person name="Grigoriev I.V."/>
            <person name="Debuchy R."/>
            <person name="Gladieux P."/>
            <person name="Thoren M.H."/>
            <person name="Johannesson H."/>
        </authorList>
    </citation>
    <scope>NUCLEOTIDE SEQUENCE</scope>
    <source>
        <strain evidence="2">CBS 958.72</strain>
    </source>
</reference>
<evidence type="ECO:0000256" key="1">
    <source>
        <dbReference type="SAM" id="SignalP"/>
    </source>
</evidence>
<protein>
    <recommendedName>
        <fullName evidence="4">Secreted protein</fullName>
    </recommendedName>
</protein>
<keyword evidence="1" id="KW-0732">Signal</keyword>
<evidence type="ECO:0008006" key="4">
    <source>
        <dbReference type="Google" id="ProtNLM"/>
    </source>
</evidence>
<dbReference type="AlphaFoldDB" id="A0AAE0K022"/>
<comment type="caution">
    <text evidence="2">The sequence shown here is derived from an EMBL/GenBank/DDBJ whole genome shotgun (WGS) entry which is preliminary data.</text>
</comment>
<keyword evidence="3" id="KW-1185">Reference proteome</keyword>
<name>A0AAE0K022_9PEZI</name>
<accession>A0AAE0K022</accession>
<evidence type="ECO:0000313" key="3">
    <source>
        <dbReference type="Proteomes" id="UP001287356"/>
    </source>
</evidence>
<feature type="chain" id="PRO_5042269057" description="Secreted protein" evidence="1">
    <location>
        <begin position="31"/>
        <end position="74"/>
    </location>
</feature>
<sequence length="74" mass="8186">MNSLCELVVHNSAPFLVLSFFLRAFGICGSQPFERTAEPLCILAQIPVIDGRLYDMETCRQEPDQTTGPEVQAA</sequence>
<gene>
    <name evidence="2" type="ORF">B0T24DRAFT_384848</name>
</gene>
<organism evidence="2 3">
    <name type="scientific">Lasiosphaeria ovina</name>
    <dbReference type="NCBI Taxonomy" id="92902"/>
    <lineage>
        <taxon>Eukaryota</taxon>
        <taxon>Fungi</taxon>
        <taxon>Dikarya</taxon>
        <taxon>Ascomycota</taxon>
        <taxon>Pezizomycotina</taxon>
        <taxon>Sordariomycetes</taxon>
        <taxon>Sordariomycetidae</taxon>
        <taxon>Sordariales</taxon>
        <taxon>Lasiosphaeriaceae</taxon>
        <taxon>Lasiosphaeria</taxon>
    </lineage>
</organism>
<dbReference type="EMBL" id="JAULSN010000007">
    <property type="protein sequence ID" value="KAK3367175.1"/>
    <property type="molecule type" value="Genomic_DNA"/>
</dbReference>
<reference evidence="2" key="1">
    <citation type="journal article" date="2023" name="Mol. Phylogenet. Evol.">
        <title>Genome-scale phylogeny and comparative genomics of the fungal order Sordariales.</title>
        <authorList>
            <person name="Hensen N."/>
            <person name="Bonometti L."/>
            <person name="Westerberg I."/>
            <person name="Brannstrom I.O."/>
            <person name="Guillou S."/>
            <person name="Cros-Aarteil S."/>
            <person name="Calhoun S."/>
            <person name="Haridas S."/>
            <person name="Kuo A."/>
            <person name="Mondo S."/>
            <person name="Pangilinan J."/>
            <person name="Riley R."/>
            <person name="LaButti K."/>
            <person name="Andreopoulos B."/>
            <person name="Lipzen A."/>
            <person name="Chen C."/>
            <person name="Yan M."/>
            <person name="Daum C."/>
            <person name="Ng V."/>
            <person name="Clum A."/>
            <person name="Steindorff A."/>
            <person name="Ohm R.A."/>
            <person name="Martin F."/>
            <person name="Silar P."/>
            <person name="Natvig D.O."/>
            <person name="Lalanne C."/>
            <person name="Gautier V."/>
            <person name="Ament-Velasquez S.L."/>
            <person name="Kruys A."/>
            <person name="Hutchinson M.I."/>
            <person name="Powell A.J."/>
            <person name="Barry K."/>
            <person name="Miller A.N."/>
            <person name="Grigoriev I.V."/>
            <person name="Debuchy R."/>
            <person name="Gladieux P."/>
            <person name="Hiltunen Thoren M."/>
            <person name="Johannesson H."/>
        </authorList>
    </citation>
    <scope>NUCLEOTIDE SEQUENCE</scope>
    <source>
        <strain evidence="2">CBS 958.72</strain>
    </source>
</reference>
<dbReference type="Proteomes" id="UP001287356">
    <property type="component" value="Unassembled WGS sequence"/>
</dbReference>
<proteinExistence type="predicted"/>
<evidence type="ECO:0000313" key="2">
    <source>
        <dbReference type="EMBL" id="KAK3367175.1"/>
    </source>
</evidence>
<feature type="signal peptide" evidence="1">
    <location>
        <begin position="1"/>
        <end position="30"/>
    </location>
</feature>